<dbReference type="OrthoDB" id="416585at2759"/>
<organism evidence="2 3">
    <name type="scientific">Heterotrigona itama</name>
    <dbReference type="NCBI Taxonomy" id="395501"/>
    <lineage>
        <taxon>Eukaryota</taxon>
        <taxon>Metazoa</taxon>
        <taxon>Ecdysozoa</taxon>
        <taxon>Arthropoda</taxon>
        <taxon>Hexapoda</taxon>
        <taxon>Insecta</taxon>
        <taxon>Pterygota</taxon>
        <taxon>Neoptera</taxon>
        <taxon>Endopterygota</taxon>
        <taxon>Hymenoptera</taxon>
        <taxon>Apocrita</taxon>
        <taxon>Aculeata</taxon>
        <taxon>Apoidea</taxon>
        <taxon>Anthophila</taxon>
        <taxon>Apidae</taxon>
        <taxon>Heterotrigona</taxon>
    </lineage>
</organism>
<feature type="region of interest" description="Disordered" evidence="1">
    <location>
        <begin position="1"/>
        <end position="51"/>
    </location>
</feature>
<comment type="caution">
    <text evidence="2">The sequence shown here is derived from an EMBL/GenBank/DDBJ whole genome shotgun (WGS) entry which is preliminary data.</text>
</comment>
<feature type="non-terminal residue" evidence="2">
    <location>
        <position position="1"/>
    </location>
</feature>
<feature type="compositionally biased region" description="Basic and acidic residues" evidence="1">
    <location>
        <begin position="176"/>
        <end position="189"/>
    </location>
</feature>
<feature type="compositionally biased region" description="Polar residues" evidence="1">
    <location>
        <begin position="11"/>
        <end position="33"/>
    </location>
</feature>
<protein>
    <submittedName>
        <fullName evidence="2">Uncharacterized protein</fullName>
    </submittedName>
</protein>
<feature type="non-terminal residue" evidence="2">
    <location>
        <position position="234"/>
    </location>
</feature>
<reference evidence="2" key="1">
    <citation type="submission" date="2020-07" db="EMBL/GenBank/DDBJ databases">
        <authorList>
            <person name="Nazaruddin N."/>
        </authorList>
    </citation>
    <scope>NUCLEOTIDE SEQUENCE</scope>
</reference>
<dbReference type="AlphaFoldDB" id="A0A6V7GXM5"/>
<name>A0A6V7GXM5_9HYME</name>
<evidence type="ECO:0000313" key="2">
    <source>
        <dbReference type="EMBL" id="CAD1469120.1"/>
    </source>
</evidence>
<feature type="region of interest" description="Disordered" evidence="1">
    <location>
        <begin position="167"/>
        <end position="200"/>
    </location>
</feature>
<evidence type="ECO:0000256" key="1">
    <source>
        <dbReference type="SAM" id="MobiDB-lite"/>
    </source>
</evidence>
<keyword evidence="3" id="KW-1185">Reference proteome</keyword>
<dbReference type="EMBL" id="CAJDYZ010001807">
    <property type="protein sequence ID" value="CAD1469120.1"/>
    <property type="molecule type" value="Genomic_DNA"/>
</dbReference>
<proteinExistence type="predicted"/>
<sequence length="234" mass="26788">FNGGYLHGSIRNDTQSDTPNNRTTVLASNNRSLSPNNSIESRGSSSIRRYTATPNQFSKRLDDVEDSPEIRVSEIQTFLPVVYFERYNGNQGVRESCLSRQMGTLLVLDELCCRLKKFMRWISDLSRRNSLRGNENVQSPTRKTLPLDEMMPMQCSTARTINNLSMETGPLPRIKRLPDQDDDNPRTDEQTPPLNGHGSASSIERIKKIFMFFEPKGCLKERDDYSLYLFPLNN</sequence>
<feature type="compositionally biased region" description="Low complexity" evidence="1">
    <location>
        <begin position="34"/>
        <end position="49"/>
    </location>
</feature>
<dbReference type="Proteomes" id="UP000752696">
    <property type="component" value="Unassembled WGS sequence"/>
</dbReference>
<evidence type="ECO:0000313" key="3">
    <source>
        <dbReference type="Proteomes" id="UP000752696"/>
    </source>
</evidence>
<feature type="compositionally biased region" description="Polar residues" evidence="1">
    <location>
        <begin position="190"/>
        <end position="200"/>
    </location>
</feature>
<gene>
    <name evidence="2" type="ORF">MHI_LOCUS110046</name>
</gene>
<accession>A0A6V7GXM5</accession>